<dbReference type="Proteomes" id="UP000223596">
    <property type="component" value="Unassembled WGS sequence"/>
</dbReference>
<dbReference type="InterPro" id="IPR052564">
    <property type="entry name" value="N-acetyltrans/Recomb-assoc"/>
</dbReference>
<evidence type="ECO:0000259" key="1">
    <source>
        <dbReference type="PROSITE" id="PS51186"/>
    </source>
</evidence>
<dbReference type="PROSITE" id="PS51186">
    <property type="entry name" value="GNAT"/>
    <property type="match status" value="1"/>
</dbReference>
<gene>
    <name evidence="2" type="ORF">M972_111506</name>
</gene>
<accession>A0AB36TFN9</accession>
<feature type="domain" description="N-acetyltransferase" evidence="1">
    <location>
        <begin position="1"/>
        <end position="149"/>
    </location>
</feature>
<dbReference type="Pfam" id="PF13673">
    <property type="entry name" value="Acetyltransf_10"/>
    <property type="match status" value="1"/>
</dbReference>
<dbReference type="PANTHER" id="PTHR43451">
    <property type="entry name" value="ACETYLTRANSFERASE (GNAT) FAMILY PROTEIN"/>
    <property type="match status" value="1"/>
</dbReference>
<dbReference type="GeneID" id="35805314"/>
<dbReference type="Gene3D" id="3.40.630.30">
    <property type="match status" value="1"/>
</dbReference>
<dbReference type="RefSeq" id="WP_003516355.1">
    <property type="nucleotide sequence ID" value="NZ_CP013828.1"/>
</dbReference>
<dbReference type="InterPro" id="IPR016181">
    <property type="entry name" value="Acyl_CoA_acyltransferase"/>
</dbReference>
<dbReference type="CDD" id="cd04301">
    <property type="entry name" value="NAT_SF"/>
    <property type="match status" value="1"/>
</dbReference>
<organism evidence="2 3">
    <name type="scientific">Acetivibrio thermocellus AD2</name>
    <dbReference type="NCBI Taxonomy" id="1138384"/>
    <lineage>
        <taxon>Bacteria</taxon>
        <taxon>Bacillati</taxon>
        <taxon>Bacillota</taxon>
        <taxon>Clostridia</taxon>
        <taxon>Eubacteriales</taxon>
        <taxon>Oscillospiraceae</taxon>
        <taxon>Acetivibrio</taxon>
    </lineage>
</organism>
<reference evidence="2 3" key="1">
    <citation type="submission" date="2017-09" db="EMBL/GenBank/DDBJ databases">
        <title>Evaluation of Pacific Biosciences Sequencing Technology to Finishing C. thermocellum Genome Sequences.</title>
        <authorList>
            <person name="Brown S."/>
        </authorList>
    </citation>
    <scope>NUCLEOTIDE SEQUENCE [LARGE SCALE GENOMIC DNA]</scope>
    <source>
        <strain evidence="2 3">AD2</strain>
    </source>
</reference>
<dbReference type="PANTHER" id="PTHR43451:SF1">
    <property type="entry name" value="ACETYLTRANSFERASE"/>
    <property type="match status" value="1"/>
</dbReference>
<dbReference type="EMBL" id="PDBW01000001">
    <property type="protein sequence ID" value="PFH02719.1"/>
    <property type="molecule type" value="Genomic_DNA"/>
</dbReference>
<dbReference type="AlphaFoldDB" id="A0AB36TFN9"/>
<evidence type="ECO:0000313" key="2">
    <source>
        <dbReference type="EMBL" id="PFH02719.1"/>
    </source>
</evidence>
<dbReference type="GO" id="GO:0016747">
    <property type="term" value="F:acyltransferase activity, transferring groups other than amino-acyl groups"/>
    <property type="evidence" value="ECO:0007669"/>
    <property type="project" value="InterPro"/>
</dbReference>
<sequence length="162" mass="18594">MKFIKADFKDVEVIHSIVHSTIKEVYPKYYPEGVVDFFLTHHSLENIKKAVNIEFILLIECDGEIVGTGAIYENQIKRMFVLPEFQGKGYGSMLLDRLEQQAANKGYANVVLDSSLPAYSLYEKRGYVPIEYNKIVTKNGHVLCFHKMSKMLVKAEKLKEEV</sequence>
<protein>
    <submittedName>
        <fullName evidence="2">Acetyltransferase (GNAT) family protein</fullName>
    </submittedName>
</protein>
<evidence type="ECO:0000313" key="3">
    <source>
        <dbReference type="Proteomes" id="UP000223596"/>
    </source>
</evidence>
<dbReference type="SUPFAM" id="SSF55729">
    <property type="entry name" value="Acyl-CoA N-acyltransferases (Nat)"/>
    <property type="match status" value="1"/>
</dbReference>
<proteinExistence type="predicted"/>
<dbReference type="InterPro" id="IPR000182">
    <property type="entry name" value="GNAT_dom"/>
</dbReference>
<name>A0AB36TFN9_ACETH</name>
<comment type="caution">
    <text evidence="2">The sequence shown here is derived from an EMBL/GenBank/DDBJ whole genome shotgun (WGS) entry which is preliminary data.</text>
</comment>